<dbReference type="SUPFAM" id="SSF56281">
    <property type="entry name" value="Metallo-hydrolase/oxidoreductase"/>
    <property type="match status" value="1"/>
</dbReference>
<sequence length="280" mass="30991">MDDRSPWICLTCGGHYPPGEAPPTACLVCEDERQWVPATGQRWATMAELAASGYETDVREVEPDLIGIGVRQEIGVNQRGLLVRTPEGNLLWDPPAFLDDRAVQAVREAGGLRFATASHPHMYGAIVDWSDAFGAEILLPEADARWLNRPSPAVRTWSGTLEALPGTTLVQCGGHFPGSAVLHWERGADGAGALLVGDTFFVTPGEDRVTFAWSAPNRLPLPERGVRGVVEAVRPYRFDRVYGGWWQPVLRRDARRILETSAERYIQFLRGEVPIDRPDR</sequence>
<dbReference type="Gene3D" id="3.60.15.10">
    <property type="entry name" value="Ribonuclease Z/Hydroxyacylglutathione hydrolase-like"/>
    <property type="match status" value="1"/>
</dbReference>
<evidence type="ECO:0000313" key="2">
    <source>
        <dbReference type="EMBL" id="TDQ53776.1"/>
    </source>
</evidence>
<evidence type="ECO:0000259" key="1">
    <source>
        <dbReference type="SMART" id="SM00849"/>
    </source>
</evidence>
<dbReference type="OrthoDB" id="2373347at2"/>
<dbReference type="AlphaFoldDB" id="A0A4R6V4W3"/>
<dbReference type="PANTHER" id="PTHR36839:SF1">
    <property type="entry name" value="METALLO-BETA-LACTAMASE FAMILY PROTEIN (AFU_ORTHOLOGUE AFUA_5G12770)"/>
    <property type="match status" value="1"/>
</dbReference>
<reference evidence="2 3" key="1">
    <citation type="submission" date="2019-03" db="EMBL/GenBank/DDBJ databases">
        <title>Genomic Encyclopedia of Type Strains, Phase IV (KMG-IV): sequencing the most valuable type-strain genomes for metagenomic binning, comparative biology and taxonomic classification.</title>
        <authorList>
            <person name="Goeker M."/>
        </authorList>
    </citation>
    <scope>NUCLEOTIDE SEQUENCE [LARGE SCALE GENOMIC DNA]</scope>
    <source>
        <strain evidence="2 3">DSM 46770</strain>
    </source>
</reference>
<dbReference type="InterPro" id="IPR036866">
    <property type="entry name" value="RibonucZ/Hydroxyglut_hydro"/>
</dbReference>
<gene>
    <name evidence="2" type="ORF">EV190_103227</name>
</gene>
<accession>A0A4R6V4W3</accession>
<dbReference type="SMART" id="SM00849">
    <property type="entry name" value="Lactamase_B"/>
    <property type="match status" value="1"/>
</dbReference>
<dbReference type="InterPro" id="IPR001279">
    <property type="entry name" value="Metallo-B-lactamas"/>
</dbReference>
<dbReference type="EMBL" id="SNYN01000003">
    <property type="protein sequence ID" value="TDQ53776.1"/>
    <property type="molecule type" value="Genomic_DNA"/>
</dbReference>
<organism evidence="2 3">
    <name type="scientific">Actinorugispora endophytica</name>
    <dbReference type="NCBI Taxonomy" id="1605990"/>
    <lineage>
        <taxon>Bacteria</taxon>
        <taxon>Bacillati</taxon>
        <taxon>Actinomycetota</taxon>
        <taxon>Actinomycetes</taxon>
        <taxon>Streptosporangiales</taxon>
        <taxon>Nocardiopsidaceae</taxon>
        <taxon>Actinorugispora</taxon>
    </lineage>
</organism>
<dbReference type="RefSeq" id="WP_133740686.1">
    <property type="nucleotide sequence ID" value="NZ_SNYN01000003.1"/>
</dbReference>
<comment type="caution">
    <text evidence="2">The sequence shown here is derived from an EMBL/GenBank/DDBJ whole genome shotgun (WGS) entry which is preliminary data.</text>
</comment>
<feature type="domain" description="Metallo-beta-lactamase" evidence="1">
    <location>
        <begin position="77"/>
        <end position="245"/>
    </location>
</feature>
<dbReference type="PANTHER" id="PTHR36839">
    <property type="entry name" value="METALLO-BETA-LACTAMASE FAMILY PROTEIN (AFU_ORTHOLOGUE AFUA_5G12770)"/>
    <property type="match status" value="1"/>
</dbReference>
<evidence type="ECO:0000313" key="3">
    <source>
        <dbReference type="Proteomes" id="UP000295281"/>
    </source>
</evidence>
<dbReference type="Proteomes" id="UP000295281">
    <property type="component" value="Unassembled WGS sequence"/>
</dbReference>
<keyword evidence="3" id="KW-1185">Reference proteome</keyword>
<name>A0A4R6V4W3_9ACTN</name>
<proteinExistence type="predicted"/>
<protein>
    <recommendedName>
        <fullName evidence="1">Metallo-beta-lactamase domain-containing protein</fullName>
    </recommendedName>
</protein>